<dbReference type="GO" id="GO:0003677">
    <property type="term" value="F:DNA binding"/>
    <property type="evidence" value="ECO:0007669"/>
    <property type="project" value="UniProtKB-KW"/>
</dbReference>
<dbReference type="RefSeq" id="WP_093309054.1">
    <property type="nucleotide sequence ID" value="NZ_FNYH01000004.1"/>
</dbReference>
<dbReference type="GO" id="GO:0003700">
    <property type="term" value="F:DNA-binding transcription factor activity"/>
    <property type="evidence" value="ECO:0007669"/>
    <property type="project" value="TreeGrafter"/>
</dbReference>
<dbReference type="NCBIfam" id="TIGR00738">
    <property type="entry name" value="rrf2_super"/>
    <property type="match status" value="1"/>
</dbReference>
<keyword evidence="1" id="KW-0238">DNA-binding</keyword>
<dbReference type="PANTHER" id="PTHR33221:SF4">
    <property type="entry name" value="HTH-TYPE TRANSCRIPTIONAL REPRESSOR NSRR"/>
    <property type="match status" value="1"/>
</dbReference>
<organism evidence="2 3">
    <name type="scientific">Allopseudospirillum japonicum</name>
    <dbReference type="NCBI Taxonomy" id="64971"/>
    <lineage>
        <taxon>Bacteria</taxon>
        <taxon>Pseudomonadati</taxon>
        <taxon>Pseudomonadota</taxon>
        <taxon>Gammaproteobacteria</taxon>
        <taxon>Oceanospirillales</taxon>
        <taxon>Oceanospirillaceae</taxon>
        <taxon>Allopseudospirillum</taxon>
    </lineage>
</organism>
<protein>
    <submittedName>
        <fullName evidence="2">Rrf2 family transcriptional regulator, nitric oxide-sensitive transcriptional repressor</fullName>
    </submittedName>
</protein>
<accession>A0A1H6RPU8</accession>
<dbReference type="Proteomes" id="UP000242999">
    <property type="component" value="Unassembled WGS sequence"/>
</dbReference>
<dbReference type="AlphaFoldDB" id="A0A1H6RPU8"/>
<dbReference type="EMBL" id="FNYH01000004">
    <property type="protein sequence ID" value="SEI57763.1"/>
    <property type="molecule type" value="Genomic_DNA"/>
</dbReference>
<dbReference type="InterPro" id="IPR036390">
    <property type="entry name" value="WH_DNA-bd_sf"/>
</dbReference>
<evidence type="ECO:0000313" key="2">
    <source>
        <dbReference type="EMBL" id="SEI57763.1"/>
    </source>
</evidence>
<dbReference type="Gene3D" id="1.10.10.10">
    <property type="entry name" value="Winged helix-like DNA-binding domain superfamily/Winged helix DNA-binding domain"/>
    <property type="match status" value="1"/>
</dbReference>
<dbReference type="GO" id="GO:0005829">
    <property type="term" value="C:cytosol"/>
    <property type="evidence" value="ECO:0007669"/>
    <property type="project" value="TreeGrafter"/>
</dbReference>
<gene>
    <name evidence="2" type="ORF">SAMN05421831_104185</name>
</gene>
<dbReference type="InterPro" id="IPR000944">
    <property type="entry name" value="Tscrpt_reg_Rrf2"/>
</dbReference>
<dbReference type="InterPro" id="IPR036388">
    <property type="entry name" value="WH-like_DNA-bd_sf"/>
</dbReference>
<dbReference type="SUPFAM" id="SSF46785">
    <property type="entry name" value="Winged helix' DNA-binding domain"/>
    <property type="match status" value="1"/>
</dbReference>
<reference evidence="3" key="1">
    <citation type="submission" date="2016-10" db="EMBL/GenBank/DDBJ databases">
        <authorList>
            <person name="Varghese N."/>
            <person name="Submissions S."/>
        </authorList>
    </citation>
    <scope>NUCLEOTIDE SEQUENCE [LARGE SCALE GENOMIC DNA]</scope>
    <source>
        <strain evidence="3">DSM 7165</strain>
    </source>
</reference>
<dbReference type="PROSITE" id="PS51197">
    <property type="entry name" value="HTH_RRF2_2"/>
    <property type="match status" value="1"/>
</dbReference>
<dbReference type="OrthoDB" id="9795923at2"/>
<evidence type="ECO:0000256" key="1">
    <source>
        <dbReference type="ARBA" id="ARBA00023125"/>
    </source>
</evidence>
<dbReference type="STRING" id="64971.SAMN05421831_104185"/>
<dbReference type="Pfam" id="PF02082">
    <property type="entry name" value="Rrf2"/>
    <property type="match status" value="1"/>
</dbReference>
<evidence type="ECO:0000313" key="3">
    <source>
        <dbReference type="Proteomes" id="UP000242999"/>
    </source>
</evidence>
<proteinExistence type="predicted"/>
<sequence>MQLTRQTDYAVRVLMFLGIQKSDELVTISDIAQHFDISRNHLMKIVHKLGQMDYIQTVRGKYGGLRLEREAQTINLGQVIRDFETSLDIVNCNKLYCPLTGACELKPILARAREAFLQVVDEYTLQDLLRNPQDMRVLLNLDASFDEVLPLQIMDAS</sequence>
<name>A0A1H6RPU8_9GAMM</name>
<keyword evidence="3" id="KW-1185">Reference proteome</keyword>
<dbReference type="PANTHER" id="PTHR33221">
    <property type="entry name" value="WINGED HELIX-TURN-HELIX TRANSCRIPTIONAL REGULATOR, RRF2 FAMILY"/>
    <property type="match status" value="1"/>
</dbReference>